<dbReference type="RefSeq" id="WP_273690721.1">
    <property type="nucleotide sequence ID" value="NZ_CP117411.1"/>
</dbReference>
<evidence type="ECO:0000313" key="2">
    <source>
        <dbReference type="EMBL" id="WCT75138.1"/>
    </source>
</evidence>
<keyword evidence="1" id="KW-0472">Membrane</keyword>
<feature type="transmembrane region" description="Helical" evidence="1">
    <location>
        <begin position="34"/>
        <end position="53"/>
    </location>
</feature>
<evidence type="ECO:0000256" key="1">
    <source>
        <dbReference type="SAM" id="Phobius"/>
    </source>
</evidence>
<gene>
    <name evidence="2" type="ORF">PQ455_07960</name>
</gene>
<feature type="transmembrane region" description="Helical" evidence="1">
    <location>
        <begin position="6"/>
        <end position="22"/>
    </location>
</feature>
<keyword evidence="1" id="KW-0812">Transmembrane</keyword>
<keyword evidence="1" id="KW-1133">Transmembrane helix</keyword>
<evidence type="ECO:0008006" key="4">
    <source>
        <dbReference type="Google" id="ProtNLM"/>
    </source>
</evidence>
<organism evidence="2 3">
    <name type="scientific">Sphingomonas naphthae</name>
    <dbReference type="NCBI Taxonomy" id="1813468"/>
    <lineage>
        <taxon>Bacteria</taxon>
        <taxon>Pseudomonadati</taxon>
        <taxon>Pseudomonadota</taxon>
        <taxon>Alphaproteobacteria</taxon>
        <taxon>Sphingomonadales</taxon>
        <taxon>Sphingomonadaceae</taxon>
        <taxon>Sphingomonas</taxon>
    </lineage>
</organism>
<keyword evidence="3" id="KW-1185">Reference proteome</keyword>
<name>A0ABY7TPG9_9SPHN</name>
<accession>A0ABY7TPG9</accession>
<dbReference type="Proteomes" id="UP001220395">
    <property type="component" value="Chromosome"/>
</dbReference>
<dbReference type="EMBL" id="CP117411">
    <property type="protein sequence ID" value="WCT75138.1"/>
    <property type="molecule type" value="Genomic_DNA"/>
</dbReference>
<sequence length="54" mass="5727">MNPLPMILGLLILWGLALVMLVRPRTFRLAPGITRAIGVVLLLASAVYLAGALS</sequence>
<reference evidence="2 3" key="1">
    <citation type="submission" date="2023-02" db="EMBL/GenBank/DDBJ databases">
        <title>Genome sequence of Sphingomonas naphthae.</title>
        <authorList>
            <person name="Kim S."/>
            <person name="Heo J."/>
            <person name="Kwon S.-W."/>
        </authorList>
    </citation>
    <scope>NUCLEOTIDE SEQUENCE [LARGE SCALE GENOMIC DNA]</scope>
    <source>
        <strain evidence="2 3">KACC 18716</strain>
    </source>
</reference>
<evidence type="ECO:0000313" key="3">
    <source>
        <dbReference type="Proteomes" id="UP001220395"/>
    </source>
</evidence>
<proteinExistence type="predicted"/>
<protein>
    <recommendedName>
        <fullName evidence="4">DUF3309 family protein</fullName>
    </recommendedName>
</protein>